<dbReference type="PANTHER" id="PTHR30154:SF34">
    <property type="entry name" value="TRANSCRIPTIONAL REGULATOR AZLB"/>
    <property type="match status" value="1"/>
</dbReference>
<dbReference type="Pfam" id="PF13404">
    <property type="entry name" value="HTH_AsnC-type"/>
    <property type="match status" value="2"/>
</dbReference>
<dbReference type="EMBL" id="JAGEOK010000032">
    <property type="protein sequence ID" value="MBO2443316.1"/>
    <property type="molecule type" value="Genomic_DNA"/>
</dbReference>
<accession>A0ABS3RAT2</accession>
<dbReference type="PANTHER" id="PTHR30154">
    <property type="entry name" value="LEUCINE-RESPONSIVE REGULATORY PROTEIN"/>
    <property type="match status" value="1"/>
</dbReference>
<dbReference type="InterPro" id="IPR036388">
    <property type="entry name" value="WH-like_DNA-bd_sf"/>
</dbReference>
<dbReference type="SMART" id="SM00344">
    <property type="entry name" value="HTH_ASNC"/>
    <property type="match status" value="2"/>
</dbReference>
<protein>
    <submittedName>
        <fullName evidence="6">Lrp/AsnC family transcriptional regulator</fullName>
    </submittedName>
</protein>
<dbReference type="Proteomes" id="UP000666915">
    <property type="component" value="Unassembled WGS sequence"/>
</dbReference>
<organism evidence="6 7">
    <name type="scientific">Actinomadura nitritigenes</name>
    <dbReference type="NCBI Taxonomy" id="134602"/>
    <lineage>
        <taxon>Bacteria</taxon>
        <taxon>Bacillati</taxon>
        <taxon>Actinomycetota</taxon>
        <taxon>Actinomycetes</taxon>
        <taxon>Streptosporangiales</taxon>
        <taxon>Thermomonosporaceae</taxon>
        <taxon>Actinomadura</taxon>
    </lineage>
</organism>
<evidence type="ECO:0000259" key="5">
    <source>
        <dbReference type="Pfam" id="PF13404"/>
    </source>
</evidence>
<dbReference type="InterPro" id="IPR019888">
    <property type="entry name" value="Tscrpt_reg_AsnC-like"/>
</dbReference>
<dbReference type="Gene3D" id="3.30.70.920">
    <property type="match status" value="1"/>
</dbReference>
<evidence type="ECO:0000259" key="4">
    <source>
        <dbReference type="Pfam" id="PF01037"/>
    </source>
</evidence>
<keyword evidence="3" id="KW-0804">Transcription</keyword>
<evidence type="ECO:0000256" key="3">
    <source>
        <dbReference type="ARBA" id="ARBA00023163"/>
    </source>
</evidence>
<evidence type="ECO:0000313" key="6">
    <source>
        <dbReference type="EMBL" id="MBO2443316.1"/>
    </source>
</evidence>
<proteinExistence type="predicted"/>
<dbReference type="InterPro" id="IPR011008">
    <property type="entry name" value="Dimeric_a/b-barrel"/>
</dbReference>
<dbReference type="InterPro" id="IPR019887">
    <property type="entry name" value="Tscrpt_reg_AsnC/Lrp_C"/>
</dbReference>
<evidence type="ECO:0000313" key="7">
    <source>
        <dbReference type="Proteomes" id="UP000666915"/>
    </source>
</evidence>
<evidence type="ECO:0000256" key="1">
    <source>
        <dbReference type="ARBA" id="ARBA00023015"/>
    </source>
</evidence>
<name>A0ABS3RAT2_9ACTN</name>
<dbReference type="Gene3D" id="1.10.10.10">
    <property type="entry name" value="Winged helix-like DNA-binding domain superfamily/Winged helix DNA-binding domain"/>
    <property type="match status" value="2"/>
</dbReference>
<evidence type="ECO:0000256" key="2">
    <source>
        <dbReference type="ARBA" id="ARBA00023125"/>
    </source>
</evidence>
<keyword evidence="7" id="KW-1185">Reference proteome</keyword>
<keyword evidence="2" id="KW-0238">DNA-binding</keyword>
<dbReference type="Pfam" id="PF01037">
    <property type="entry name" value="AsnC_trans_reg"/>
    <property type="match status" value="1"/>
</dbReference>
<sequence>MPTSTTLDELDHLLVTALQTAPRADWRRIGAAIGADASTAARRWARLTGAGLAWLACFPAAVDWLTPVVAFIEIDCVPGRLHAVAAEIAEDPHVFNLEHVTGGRDLLMTVVVRDNAELARYVGFRLGRLDGVAATRTQIATTLHSEGSRWRLDRLGREQRDLLAGDRPRGPGEPGGWVLRAEDQALARLLVEDCRQPVARLAERTGLSPTTVRRRLARMHGGGALMYRCEVARYLSGWPVTVYLWGAAPPDEVARLAALLAGLRETRMCASLTGSDNVLFTVWLRSVERVQSFETALRRRFPQLTITDRAVALWQVKLAGQLLDPQGRHLRTVPFWTWDDPGTEDALGDLVARLREGPGPSASAP</sequence>
<dbReference type="SUPFAM" id="SSF46785">
    <property type="entry name" value="Winged helix' DNA-binding domain"/>
    <property type="match status" value="1"/>
</dbReference>
<comment type="caution">
    <text evidence="6">The sequence shown here is derived from an EMBL/GenBank/DDBJ whole genome shotgun (WGS) entry which is preliminary data.</text>
</comment>
<feature type="domain" description="HTH asnC-type" evidence="5">
    <location>
        <begin position="183"/>
        <end position="220"/>
    </location>
</feature>
<keyword evidence="1" id="KW-0805">Transcription regulation</keyword>
<reference evidence="6 7" key="1">
    <citation type="submission" date="2021-03" db="EMBL/GenBank/DDBJ databases">
        <authorList>
            <person name="Kanchanasin P."/>
            <person name="Saeng-In P."/>
            <person name="Phongsopitanun W."/>
            <person name="Yuki M."/>
            <person name="Kudo T."/>
            <person name="Ohkuma M."/>
            <person name="Tanasupawat S."/>
        </authorList>
    </citation>
    <scope>NUCLEOTIDE SEQUENCE [LARGE SCALE GENOMIC DNA]</scope>
    <source>
        <strain evidence="6 7">L46</strain>
    </source>
</reference>
<dbReference type="InterPro" id="IPR036390">
    <property type="entry name" value="WH_DNA-bd_sf"/>
</dbReference>
<dbReference type="PRINTS" id="PR00033">
    <property type="entry name" value="HTHASNC"/>
</dbReference>
<dbReference type="InterPro" id="IPR000485">
    <property type="entry name" value="AsnC-type_HTH_dom"/>
</dbReference>
<dbReference type="RefSeq" id="WP_208271629.1">
    <property type="nucleotide sequence ID" value="NZ_BAAAGM010000054.1"/>
</dbReference>
<feature type="domain" description="Transcription regulator AsnC/Lrp ligand binding" evidence="4">
    <location>
        <begin position="72"/>
        <end position="140"/>
    </location>
</feature>
<gene>
    <name evidence="6" type="ORF">J4557_37915</name>
</gene>
<dbReference type="SUPFAM" id="SSF54909">
    <property type="entry name" value="Dimeric alpha+beta barrel"/>
    <property type="match status" value="1"/>
</dbReference>
<feature type="domain" description="HTH asnC-type" evidence="5">
    <location>
        <begin position="7"/>
        <end position="47"/>
    </location>
</feature>